<reference evidence="2" key="1">
    <citation type="submission" date="2016-08" db="EMBL/GenBank/DDBJ databases">
        <authorList>
            <person name="Seilhamer J.J."/>
        </authorList>
    </citation>
    <scope>NUCLEOTIDE SEQUENCE</scope>
    <source>
        <strain evidence="2">86</strain>
    </source>
</reference>
<dbReference type="Pfam" id="PF14384">
    <property type="entry name" value="BrnA_antitoxin"/>
    <property type="match status" value="1"/>
</dbReference>
<gene>
    <name evidence="2" type="ORF">KL86PLE_100073</name>
</gene>
<dbReference type="EMBL" id="FMJD01000002">
    <property type="protein sequence ID" value="SCM71254.1"/>
    <property type="molecule type" value="Genomic_DNA"/>
</dbReference>
<sequence>MQSKKKTPDFQPGRGYSKADWDEVSDSPEATAEQLAQAKPFAEVFPELAEKMRRTRGPQKAPTKVSVTLRLDSDVVERFRASGKGWQSRINEILKRA</sequence>
<protein>
    <recommendedName>
        <fullName evidence="3">BrnA antitoxin family protein</fullName>
    </recommendedName>
</protein>
<dbReference type="InterPro" id="IPR025528">
    <property type="entry name" value="BrnA_antitoxin"/>
</dbReference>
<name>A0A212L104_9HYPH</name>
<organism evidence="2">
    <name type="scientific">uncultured Pleomorphomonas sp</name>
    <dbReference type="NCBI Taxonomy" id="442121"/>
    <lineage>
        <taxon>Bacteria</taxon>
        <taxon>Pseudomonadati</taxon>
        <taxon>Pseudomonadota</taxon>
        <taxon>Alphaproteobacteria</taxon>
        <taxon>Hyphomicrobiales</taxon>
        <taxon>Pleomorphomonadaceae</taxon>
        <taxon>Pleomorphomonas</taxon>
        <taxon>environmental samples</taxon>
    </lineage>
</organism>
<evidence type="ECO:0008006" key="3">
    <source>
        <dbReference type="Google" id="ProtNLM"/>
    </source>
</evidence>
<dbReference type="RefSeq" id="WP_288198920.1">
    <property type="nucleotide sequence ID" value="NZ_LT608334.1"/>
</dbReference>
<accession>A0A212L104</accession>
<proteinExistence type="predicted"/>
<dbReference type="AlphaFoldDB" id="A0A212L104"/>
<evidence type="ECO:0000256" key="1">
    <source>
        <dbReference type="SAM" id="MobiDB-lite"/>
    </source>
</evidence>
<evidence type="ECO:0000313" key="2">
    <source>
        <dbReference type="EMBL" id="SCM71254.1"/>
    </source>
</evidence>
<feature type="region of interest" description="Disordered" evidence="1">
    <location>
        <begin position="1"/>
        <end position="37"/>
    </location>
</feature>